<dbReference type="NCBIfam" id="TIGR03354">
    <property type="entry name" value="VI_FHA"/>
    <property type="match status" value="1"/>
</dbReference>
<name>A0A3M3XXY9_PSEFL</name>
<dbReference type="CDD" id="cd00060">
    <property type="entry name" value="FHA"/>
    <property type="match status" value="1"/>
</dbReference>
<dbReference type="InterPro" id="IPR046883">
    <property type="entry name" value="T6SS_FHA_C"/>
</dbReference>
<dbReference type="InterPro" id="IPR000253">
    <property type="entry name" value="FHA_dom"/>
</dbReference>
<dbReference type="InterPro" id="IPR017735">
    <property type="entry name" value="T6SS_FHA"/>
</dbReference>
<reference evidence="1 2" key="1">
    <citation type="submission" date="2018-06" db="EMBL/GenBank/DDBJ databases">
        <authorList>
            <consortium name="Pathogen Informatics"/>
            <person name="Doyle S."/>
        </authorList>
    </citation>
    <scope>NUCLEOTIDE SEQUENCE [LARGE SCALE GENOMIC DNA]</scope>
    <source>
        <strain evidence="1 2">NCTC10038</strain>
    </source>
</reference>
<protein>
    <submittedName>
        <fullName evidence="1">Type VI secretion protein Fha2</fullName>
    </submittedName>
</protein>
<dbReference type="PROSITE" id="PS50006">
    <property type="entry name" value="FHA_DOMAIN"/>
    <property type="match status" value="1"/>
</dbReference>
<organism evidence="1 2">
    <name type="scientific">Pseudomonas fluorescens</name>
    <dbReference type="NCBI Taxonomy" id="294"/>
    <lineage>
        <taxon>Bacteria</taxon>
        <taxon>Pseudomonadati</taxon>
        <taxon>Pseudomonadota</taxon>
        <taxon>Gammaproteobacteria</taxon>
        <taxon>Pseudomonadales</taxon>
        <taxon>Pseudomonadaceae</taxon>
        <taxon>Pseudomonas</taxon>
    </lineage>
</organism>
<evidence type="ECO:0000313" key="1">
    <source>
        <dbReference type="EMBL" id="SQF91268.1"/>
    </source>
</evidence>
<proteinExistence type="predicted"/>
<dbReference type="Proteomes" id="UP000248640">
    <property type="component" value="Chromosome 1"/>
</dbReference>
<gene>
    <name evidence="1" type="ORF">NCTC10038_02693</name>
</gene>
<dbReference type="SUPFAM" id="SSF49879">
    <property type="entry name" value="SMAD/FHA domain"/>
    <property type="match status" value="1"/>
</dbReference>
<dbReference type="EMBL" id="LS483372">
    <property type="protein sequence ID" value="SQF91268.1"/>
    <property type="molecule type" value="Genomic_DNA"/>
</dbReference>
<dbReference type="AlphaFoldDB" id="A0A3M3XXY9"/>
<dbReference type="Gene3D" id="2.60.200.20">
    <property type="match status" value="1"/>
</dbReference>
<evidence type="ECO:0000313" key="2">
    <source>
        <dbReference type="Proteomes" id="UP000248640"/>
    </source>
</evidence>
<dbReference type="Pfam" id="PF20232">
    <property type="entry name" value="T6SS_FHA_C"/>
    <property type="match status" value="1"/>
</dbReference>
<dbReference type="GeneID" id="61638614"/>
<accession>A0A3M3XXY9</accession>
<sequence>MQLVLEVCDAGGVEPPTRKVFDGIGGVVGRGAGCDWIIPDPSRLLSSHHGLVGYRDGRYFLTDISSNGICQLSSGEALQKGQARLIVDGDVFQLGPFAVRARLNERTASYRQGLFAESRVIPDDAYLGLDPVHELDREQMHAVCSSELDALKDTAGAPEAGMYRGSVEQDHLVIPTPADTFDDVIAPILPAVRSAPVDEAFWTQFAEALGVTLDVSGREALAIKVASLLRHAISGLQQNLHTHDELSNEWNLGIGASIKIPNGFKHSAGISAALASLLEMNEPEQCSAEAVIAQLHRQLQVHQVALLVACRTAMRTQQAAFAPGDLLLSFERHDKAPRFFSDRARWRAYQRHYQRLIDEETLSARPLHGDFAKAYEEQVRLASALFAGYPG</sequence>
<dbReference type="RefSeq" id="WP_053256387.1">
    <property type="nucleotide sequence ID" value="NZ_CBCRXZ010000010.1"/>
</dbReference>
<dbReference type="InterPro" id="IPR008984">
    <property type="entry name" value="SMAD_FHA_dom_sf"/>
</dbReference>
<dbReference type="Pfam" id="PF00498">
    <property type="entry name" value="FHA"/>
    <property type="match status" value="1"/>
</dbReference>